<accession>A0ACC0JV84</accession>
<dbReference type="EMBL" id="CM046103">
    <property type="protein sequence ID" value="KAI8428090.1"/>
    <property type="molecule type" value="Genomic_DNA"/>
</dbReference>
<proteinExistence type="predicted"/>
<keyword evidence="2" id="KW-1185">Reference proteome</keyword>
<gene>
    <name evidence="1" type="ORF">MSG28_002366</name>
</gene>
<evidence type="ECO:0000313" key="1">
    <source>
        <dbReference type="EMBL" id="KAI8428090.1"/>
    </source>
</evidence>
<feature type="non-terminal residue" evidence="1">
    <location>
        <position position="1"/>
    </location>
</feature>
<protein>
    <submittedName>
        <fullName evidence="1">Uncharacterized protein</fullName>
    </submittedName>
</protein>
<reference evidence="1 2" key="1">
    <citation type="journal article" date="2022" name="Genome Biol. Evol.">
        <title>The Spruce Budworm Genome: Reconstructing the Evolutionary History of Antifreeze Proteins.</title>
        <authorList>
            <person name="Beliveau C."/>
            <person name="Gagne P."/>
            <person name="Picq S."/>
            <person name="Vernygora O."/>
            <person name="Keeling C.I."/>
            <person name="Pinkney K."/>
            <person name="Doucet D."/>
            <person name="Wen F."/>
            <person name="Johnston J.S."/>
            <person name="Maaroufi H."/>
            <person name="Boyle B."/>
            <person name="Laroche J."/>
            <person name="Dewar K."/>
            <person name="Juretic N."/>
            <person name="Blackburn G."/>
            <person name="Nisole A."/>
            <person name="Brunet B."/>
            <person name="Brandao M."/>
            <person name="Lumley L."/>
            <person name="Duan J."/>
            <person name="Quan G."/>
            <person name="Lucarotti C.J."/>
            <person name="Roe A.D."/>
            <person name="Sperling F.A.H."/>
            <person name="Levesque R.C."/>
            <person name="Cusson M."/>
        </authorList>
    </citation>
    <scope>NUCLEOTIDE SEQUENCE [LARGE SCALE GENOMIC DNA]</scope>
    <source>
        <strain evidence="1">Glfc:IPQL:Cfum</strain>
    </source>
</reference>
<organism evidence="1 2">
    <name type="scientific">Choristoneura fumiferana</name>
    <name type="common">Spruce budworm moth</name>
    <name type="synonym">Archips fumiferana</name>
    <dbReference type="NCBI Taxonomy" id="7141"/>
    <lineage>
        <taxon>Eukaryota</taxon>
        <taxon>Metazoa</taxon>
        <taxon>Ecdysozoa</taxon>
        <taxon>Arthropoda</taxon>
        <taxon>Hexapoda</taxon>
        <taxon>Insecta</taxon>
        <taxon>Pterygota</taxon>
        <taxon>Neoptera</taxon>
        <taxon>Endopterygota</taxon>
        <taxon>Lepidoptera</taxon>
        <taxon>Glossata</taxon>
        <taxon>Ditrysia</taxon>
        <taxon>Tortricoidea</taxon>
        <taxon>Tortricidae</taxon>
        <taxon>Tortricinae</taxon>
        <taxon>Choristoneura</taxon>
    </lineage>
</organism>
<evidence type="ECO:0000313" key="2">
    <source>
        <dbReference type="Proteomes" id="UP001064048"/>
    </source>
</evidence>
<dbReference type="Proteomes" id="UP001064048">
    <property type="component" value="Chromosome 3"/>
</dbReference>
<name>A0ACC0JV84_CHOFU</name>
<sequence>VDLFDLIGGSWPPAPREPEHPDYGSVPARSTMQRSSQHERVKSVNLLNHLAPERRRNKPTTSASRASSSLEDRPTNVCGDGPEELYDSPALGSPRAAPAQSASPLHLQEDIGVGSLVEVATDVDQQYYGVSVCGLGDGARGGARLFSCAAGRALFVPLPLCRRDARFRDTPPPDPAHPGADPHLDQPECPLVAGVVPPLSALGELAGKNRGIQGHHNSCYLDATLFAMFTFTSVFDALLYRPPEPEDSPAYLEVQRVLREEVVNPLRRRGYVRADRVMRLRTLLERLSDDPEEFLNGLVAQLLRAEPFLKLSSGQEAFCYQLFVEKDEHCRGSAQYAAGWRVGSAARARAARRWRPAPSATPATPLSVPEEFAPALEAAAPRVYMELFAVLCIEPSHYVAFVKAGAQHDAPCIPELGAWLSEDGGRALHAAAPLDRQLPAPAKRLLADAYMCFYRSPDVAIPQLGAWLSEEGGRALHAAAPLDRQLPAPAKRLLADAYMCFYRSPDVAIPQLGAWLSEEGGRALHAAAPLDRQLPAPAKRLLADAYMCFYRSPDVAIYPVRVVVVAASPAHARRQVGQIALHGHVVLPRAEEPVVMLVVGRLLLHHQTAARQQIRKPNMANSSLKLLCSSLNKLKINYIMQRQNSRYQPPRYRPPHWFVPKERVMTDEMLTQENRQFLEEVRQDKMNVQTALESPLSNSEPVATTQWDPFTRRVGLIARKIGNYPLWSKDGKRFQTTLLQVVDNHVIKYIPPEEFNPMVVKKPVWKEKKRLGALLVGSETIDPTIVTKEYCGLFDSVGMLPKRHLCRFMVSPHAALPTGTPLTATHFRRISRCNEALGIQRYACIPWCHQDSQETWQHSWRVLRGVKILRINTKHNVLWVLGVGIPGETGAMCYMFDTVLPLRKHKTAPPFPTHLPTDDLPLEYYDESIHPFEEPTISFEED</sequence>
<comment type="caution">
    <text evidence="1">The sequence shown here is derived from an EMBL/GenBank/DDBJ whole genome shotgun (WGS) entry which is preliminary data.</text>
</comment>